<dbReference type="EMBL" id="JAFIQS010000005">
    <property type="protein sequence ID" value="KAG5169546.1"/>
    <property type="molecule type" value="Genomic_DNA"/>
</dbReference>
<dbReference type="InterPro" id="IPR004713">
    <property type="entry name" value="CaH_exchang"/>
</dbReference>
<dbReference type="InterPro" id="IPR004837">
    <property type="entry name" value="NaCa_Exmemb"/>
</dbReference>
<dbReference type="GO" id="GO:0000329">
    <property type="term" value="C:fungal-type vacuole membrane"/>
    <property type="evidence" value="ECO:0007669"/>
    <property type="project" value="TreeGrafter"/>
</dbReference>
<sequence length="521" mass="58474">MSKIASTDSSESRQRTHTHLRIQDLEEGSIEPKHSPGNLLSAGAESRRSRLSSSRLQELGQELGEAFKFQENKEELVKFWDQFTRKGKRNIGVLESLNAIFWSSWLNIFLFFIPVAWVSHFLHWNDTLTFSLCFFAIVPLERLFDYGGEQMAFYLGKELGDLVVVTLNNAVEATLAIILLKKCELILLKSTIIGVVILHLLLVPGTAFVIGGARIIQQDLHPHSTQLNHSLLTLGVLSLLIPASFFSAISGALDVNNKAAVVTAVDDNTRHSFLQMSRGLAVLLLFVYLCSRIYLHNPPGDSNDLTRVTVSEAPEEFKEHVAHLRNDDPEVNQWVCMLMLAICIAFMATTAEYLVESIDFVQKSHRIKVEWFGLILLPFVSFAADGTVAVVYFVRYMFRHIFHEPTPPTTLAKGEAIDLSIQFTLFWMPLLVLIGWWTDKPLSLLFETFEVAVLLGSCFLVNYVTADSKTNWAEGIAMVAFYLMIAVCSWFYPGQVEIKLLSTCNSVQAAIEEFAATGLVE</sequence>
<dbReference type="InterPro" id="IPR044880">
    <property type="entry name" value="NCX_ion-bd_dom_sf"/>
</dbReference>
<keyword evidence="3" id="KW-0813">Transport</keyword>
<dbReference type="PANTHER" id="PTHR31503:SF20">
    <property type="entry name" value="CA(2+)_H(+) EXCHANGER, PUTATIVE (EUROFUNG)-RELATED"/>
    <property type="match status" value="1"/>
</dbReference>
<keyword evidence="6" id="KW-0406">Ion transport</keyword>
<dbReference type="GO" id="GO:0015369">
    <property type="term" value="F:calcium:proton antiporter activity"/>
    <property type="evidence" value="ECO:0007669"/>
    <property type="project" value="TreeGrafter"/>
</dbReference>
<feature type="transmembrane region" description="Helical" evidence="9">
    <location>
        <begin position="159"/>
        <end position="180"/>
    </location>
</feature>
<dbReference type="OrthoDB" id="1699231at2759"/>
<evidence type="ECO:0000256" key="4">
    <source>
        <dbReference type="ARBA" id="ARBA00022692"/>
    </source>
</evidence>
<protein>
    <recommendedName>
        <fullName evidence="10">Sodium/calcium exchanger membrane region domain-containing protein</fullName>
    </recommendedName>
</protein>
<dbReference type="PANTHER" id="PTHR31503">
    <property type="entry name" value="VACUOLAR CALCIUM ION TRANSPORTER"/>
    <property type="match status" value="1"/>
</dbReference>
<name>A0A8H7Y108_PSICU</name>
<organism evidence="11">
    <name type="scientific">Psilocybe cubensis</name>
    <name type="common">Psychedelic mushroom</name>
    <name type="synonym">Stropharia cubensis</name>
    <dbReference type="NCBI Taxonomy" id="181762"/>
    <lineage>
        <taxon>Eukaryota</taxon>
        <taxon>Fungi</taxon>
        <taxon>Dikarya</taxon>
        <taxon>Basidiomycota</taxon>
        <taxon>Agaricomycotina</taxon>
        <taxon>Agaricomycetes</taxon>
        <taxon>Agaricomycetidae</taxon>
        <taxon>Agaricales</taxon>
        <taxon>Agaricineae</taxon>
        <taxon>Strophariaceae</taxon>
        <taxon>Psilocybe</taxon>
    </lineage>
</organism>
<evidence type="ECO:0000256" key="5">
    <source>
        <dbReference type="ARBA" id="ARBA00022989"/>
    </source>
</evidence>
<comment type="caution">
    <text evidence="11">The sequence shown here is derived from an EMBL/GenBank/DDBJ whole genome shotgun (WGS) entry which is preliminary data.</text>
</comment>
<feature type="transmembrane region" description="Helical" evidence="9">
    <location>
        <begin position="334"/>
        <end position="355"/>
    </location>
</feature>
<keyword evidence="5 9" id="KW-1133">Transmembrane helix</keyword>
<dbReference type="GO" id="GO:0006874">
    <property type="term" value="P:intracellular calcium ion homeostasis"/>
    <property type="evidence" value="ECO:0007669"/>
    <property type="project" value="TreeGrafter"/>
</dbReference>
<dbReference type="AlphaFoldDB" id="A0A8H7Y108"/>
<proteinExistence type="inferred from homology"/>
<evidence type="ECO:0000313" key="11">
    <source>
        <dbReference type="EMBL" id="KAG5169546.1"/>
    </source>
</evidence>
<keyword evidence="4 9" id="KW-0812">Transmembrane</keyword>
<feature type="transmembrane region" description="Helical" evidence="9">
    <location>
        <begin position="375"/>
        <end position="398"/>
    </location>
</feature>
<feature type="transmembrane region" description="Helical" evidence="9">
    <location>
        <begin position="186"/>
        <end position="210"/>
    </location>
</feature>
<reference evidence="11" key="1">
    <citation type="submission" date="2021-02" db="EMBL/GenBank/DDBJ databases">
        <title>Psilocybe cubensis genome.</title>
        <authorList>
            <person name="Mckernan K.J."/>
            <person name="Crawford S."/>
            <person name="Trippe A."/>
            <person name="Kane L.T."/>
            <person name="Mclaughlin S."/>
        </authorList>
    </citation>
    <scope>NUCLEOTIDE SEQUENCE [LARGE SCALE GENOMIC DNA]</scope>
    <source>
        <strain evidence="11">MGC-MH-2018</strain>
    </source>
</reference>
<feature type="transmembrane region" description="Helical" evidence="9">
    <location>
        <begin position="419"/>
        <end position="438"/>
    </location>
</feature>
<feature type="transmembrane region" description="Helical" evidence="9">
    <location>
        <begin position="231"/>
        <end position="253"/>
    </location>
</feature>
<evidence type="ECO:0000259" key="10">
    <source>
        <dbReference type="Pfam" id="PF01699"/>
    </source>
</evidence>
<evidence type="ECO:0000256" key="8">
    <source>
        <dbReference type="SAM" id="MobiDB-lite"/>
    </source>
</evidence>
<evidence type="ECO:0000256" key="3">
    <source>
        <dbReference type="ARBA" id="ARBA00022448"/>
    </source>
</evidence>
<dbReference type="Gene3D" id="1.20.1420.30">
    <property type="entry name" value="NCX, central ion-binding region"/>
    <property type="match status" value="1"/>
</dbReference>
<evidence type="ECO:0000256" key="1">
    <source>
        <dbReference type="ARBA" id="ARBA00004127"/>
    </source>
</evidence>
<feature type="domain" description="Sodium/calcium exchanger membrane region" evidence="10">
    <location>
        <begin position="337"/>
        <end position="490"/>
    </location>
</feature>
<dbReference type="Pfam" id="PF01699">
    <property type="entry name" value="Na_Ca_ex"/>
    <property type="match status" value="2"/>
</dbReference>
<comment type="similarity">
    <text evidence="2">Belongs to the Ca(2+):cation antiporter (CaCA) (TC 2.A.19) family.</text>
</comment>
<keyword evidence="7 9" id="KW-0472">Membrane</keyword>
<comment type="subcellular location">
    <subcellularLocation>
        <location evidence="1">Endomembrane system</location>
        <topology evidence="1">Multi-pass membrane protein</topology>
    </subcellularLocation>
</comment>
<accession>A0A8H7Y108</accession>
<dbReference type="GO" id="GO:0012505">
    <property type="term" value="C:endomembrane system"/>
    <property type="evidence" value="ECO:0007669"/>
    <property type="project" value="UniProtKB-SubCell"/>
</dbReference>
<evidence type="ECO:0000256" key="7">
    <source>
        <dbReference type="ARBA" id="ARBA00023136"/>
    </source>
</evidence>
<feature type="domain" description="Sodium/calcium exchanger membrane region" evidence="10">
    <location>
        <begin position="128"/>
        <end position="291"/>
    </location>
</feature>
<evidence type="ECO:0000256" key="9">
    <source>
        <dbReference type="SAM" id="Phobius"/>
    </source>
</evidence>
<evidence type="ECO:0000256" key="6">
    <source>
        <dbReference type="ARBA" id="ARBA00023065"/>
    </source>
</evidence>
<feature type="region of interest" description="Disordered" evidence="8">
    <location>
        <begin position="1"/>
        <end position="45"/>
    </location>
</feature>
<feature type="transmembrane region" description="Helical" evidence="9">
    <location>
        <begin position="99"/>
        <end position="122"/>
    </location>
</feature>
<gene>
    <name evidence="11" type="ORF">JR316_006102</name>
</gene>
<evidence type="ECO:0000256" key="2">
    <source>
        <dbReference type="ARBA" id="ARBA00008170"/>
    </source>
</evidence>
<feature type="transmembrane region" description="Helical" evidence="9">
    <location>
        <begin position="472"/>
        <end position="492"/>
    </location>
</feature>
<feature type="transmembrane region" description="Helical" evidence="9">
    <location>
        <begin position="444"/>
        <end position="465"/>
    </location>
</feature>